<evidence type="ECO:0000313" key="2">
    <source>
        <dbReference type="EMBL" id="CAL1352520.1"/>
    </source>
</evidence>
<proteinExistence type="predicted"/>
<name>A0AAV2C9M3_9ROSI</name>
<protein>
    <submittedName>
        <fullName evidence="2">Uncharacterized protein</fullName>
    </submittedName>
</protein>
<accession>A0AAV2C9M3</accession>
<feature type="region of interest" description="Disordered" evidence="1">
    <location>
        <begin position="1"/>
        <end position="102"/>
    </location>
</feature>
<gene>
    <name evidence="2" type="ORF">LTRI10_LOCUS487</name>
</gene>
<feature type="compositionally biased region" description="Basic and acidic residues" evidence="1">
    <location>
        <begin position="49"/>
        <end position="87"/>
    </location>
</feature>
<reference evidence="2 3" key="1">
    <citation type="submission" date="2024-04" db="EMBL/GenBank/DDBJ databases">
        <authorList>
            <person name="Fracassetti M."/>
        </authorList>
    </citation>
    <scope>NUCLEOTIDE SEQUENCE [LARGE SCALE GENOMIC DNA]</scope>
</reference>
<dbReference type="Proteomes" id="UP001497516">
    <property type="component" value="Chromosome 1"/>
</dbReference>
<evidence type="ECO:0000256" key="1">
    <source>
        <dbReference type="SAM" id="MobiDB-lite"/>
    </source>
</evidence>
<dbReference type="EMBL" id="OZ034813">
    <property type="protein sequence ID" value="CAL1352520.1"/>
    <property type="molecule type" value="Genomic_DNA"/>
</dbReference>
<dbReference type="AlphaFoldDB" id="A0AAV2C9M3"/>
<keyword evidence="3" id="KW-1185">Reference proteome</keyword>
<feature type="compositionally biased region" description="Polar residues" evidence="1">
    <location>
        <begin position="1"/>
        <end position="10"/>
    </location>
</feature>
<evidence type="ECO:0000313" key="3">
    <source>
        <dbReference type="Proteomes" id="UP001497516"/>
    </source>
</evidence>
<organism evidence="2 3">
    <name type="scientific">Linum trigynum</name>
    <dbReference type="NCBI Taxonomy" id="586398"/>
    <lineage>
        <taxon>Eukaryota</taxon>
        <taxon>Viridiplantae</taxon>
        <taxon>Streptophyta</taxon>
        <taxon>Embryophyta</taxon>
        <taxon>Tracheophyta</taxon>
        <taxon>Spermatophyta</taxon>
        <taxon>Magnoliopsida</taxon>
        <taxon>eudicotyledons</taxon>
        <taxon>Gunneridae</taxon>
        <taxon>Pentapetalae</taxon>
        <taxon>rosids</taxon>
        <taxon>fabids</taxon>
        <taxon>Malpighiales</taxon>
        <taxon>Linaceae</taxon>
        <taxon>Linum</taxon>
    </lineage>
</organism>
<sequence length="102" mass="10870">MLSQVEQNSPFLPPQIKDYPPGDGLRGGGANGSRPRWSFGFEAATMKSPELESGKGDGESKQQSEHFRPLERVEGGGKGLDLRRAGLEDGTVGDVARSGRVS</sequence>